<comment type="caution">
    <text evidence="1">The sequence shown here is derived from an EMBL/GenBank/DDBJ whole genome shotgun (WGS) entry which is preliminary data.</text>
</comment>
<organism evidence="1 2">
    <name type="scientific">Desulfovibrio psychrotolerans</name>
    <dbReference type="NCBI Taxonomy" id="415242"/>
    <lineage>
        <taxon>Bacteria</taxon>
        <taxon>Pseudomonadati</taxon>
        <taxon>Thermodesulfobacteriota</taxon>
        <taxon>Desulfovibrionia</taxon>
        <taxon>Desulfovibrionales</taxon>
        <taxon>Desulfovibrionaceae</taxon>
        <taxon>Desulfovibrio</taxon>
    </lineage>
</organism>
<accession>A0A7J0BVI8</accession>
<proteinExistence type="predicted"/>
<reference evidence="1 2" key="1">
    <citation type="submission" date="2020-05" db="EMBL/GenBank/DDBJ databases">
        <title>Draft genome sequence of Desulfovibrio psychrotolerans JS1T.</title>
        <authorList>
            <person name="Ueno A."/>
            <person name="Tamazawa S."/>
            <person name="Tamamura S."/>
            <person name="Murakami T."/>
            <person name="Kiyama T."/>
            <person name="Inomata H."/>
            <person name="Amano Y."/>
            <person name="Miyakawa K."/>
            <person name="Tamaki H."/>
            <person name="Naganuma T."/>
            <person name="Kaneko K."/>
        </authorList>
    </citation>
    <scope>NUCLEOTIDE SEQUENCE [LARGE SCALE GENOMIC DNA]</scope>
    <source>
        <strain evidence="1 2">JS1</strain>
    </source>
</reference>
<dbReference type="AlphaFoldDB" id="A0A7J0BVI8"/>
<keyword evidence="2" id="KW-1185">Reference proteome</keyword>
<evidence type="ECO:0000313" key="1">
    <source>
        <dbReference type="EMBL" id="GFM37730.1"/>
    </source>
</evidence>
<dbReference type="Proteomes" id="UP000503820">
    <property type="component" value="Unassembled WGS sequence"/>
</dbReference>
<evidence type="ECO:0000313" key="2">
    <source>
        <dbReference type="Proteomes" id="UP000503820"/>
    </source>
</evidence>
<gene>
    <name evidence="1" type="ORF">DSM19430T_24140</name>
</gene>
<dbReference type="InterPro" id="IPR054184">
    <property type="entry name" value="DUF6890"/>
</dbReference>
<protein>
    <submittedName>
        <fullName evidence="1">Uncharacterized protein</fullName>
    </submittedName>
</protein>
<dbReference type="Pfam" id="PF21830">
    <property type="entry name" value="DUF6890"/>
    <property type="match status" value="1"/>
</dbReference>
<name>A0A7J0BVI8_9BACT</name>
<dbReference type="EMBL" id="BLVP01000009">
    <property type="protein sequence ID" value="GFM37730.1"/>
    <property type="molecule type" value="Genomic_DNA"/>
</dbReference>
<dbReference type="RefSeq" id="WP_174410369.1">
    <property type="nucleotide sequence ID" value="NZ_BLVP01000009.1"/>
</dbReference>
<sequence>MARMAMLVRKWFPGQAVTEQSMAEAMVLEKDYWEKMAVAVTCGVTKAFNG</sequence>